<dbReference type="Proteomes" id="UP000054350">
    <property type="component" value="Unassembled WGS sequence"/>
</dbReference>
<evidence type="ECO:0000256" key="1">
    <source>
        <dbReference type="SAM" id="MobiDB-lite"/>
    </source>
</evidence>
<feature type="compositionally biased region" description="Gly residues" evidence="1">
    <location>
        <begin position="517"/>
        <end position="531"/>
    </location>
</feature>
<dbReference type="VEuPathDB" id="FungiDB:AMAG_15721"/>
<feature type="compositionally biased region" description="Low complexity" evidence="1">
    <location>
        <begin position="532"/>
        <end position="543"/>
    </location>
</feature>
<protein>
    <submittedName>
        <fullName evidence="2">Uncharacterized protein</fullName>
    </submittedName>
</protein>
<name>A0A0L0TAE9_ALLM3</name>
<feature type="compositionally biased region" description="Polar residues" evidence="1">
    <location>
        <begin position="238"/>
        <end position="249"/>
    </location>
</feature>
<feature type="compositionally biased region" description="Low complexity" evidence="1">
    <location>
        <begin position="557"/>
        <end position="574"/>
    </location>
</feature>
<accession>A0A0L0TAE9</accession>
<dbReference type="EMBL" id="GG745372">
    <property type="protein sequence ID" value="KNE71504.1"/>
    <property type="molecule type" value="Genomic_DNA"/>
</dbReference>
<feature type="region of interest" description="Disordered" evidence="1">
    <location>
        <begin position="1"/>
        <end position="65"/>
    </location>
</feature>
<feature type="region of interest" description="Disordered" evidence="1">
    <location>
        <begin position="426"/>
        <end position="446"/>
    </location>
</feature>
<organism evidence="2 3">
    <name type="scientific">Allomyces macrogynus (strain ATCC 38327)</name>
    <name type="common">Allomyces javanicus var. macrogynus</name>
    <dbReference type="NCBI Taxonomy" id="578462"/>
    <lineage>
        <taxon>Eukaryota</taxon>
        <taxon>Fungi</taxon>
        <taxon>Fungi incertae sedis</taxon>
        <taxon>Blastocladiomycota</taxon>
        <taxon>Blastocladiomycetes</taxon>
        <taxon>Blastocladiales</taxon>
        <taxon>Blastocladiaceae</taxon>
        <taxon>Allomyces</taxon>
    </lineage>
</organism>
<feature type="region of interest" description="Disordered" evidence="1">
    <location>
        <begin position="359"/>
        <end position="385"/>
    </location>
</feature>
<feature type="compositionally biased region" description="Gly residues" evidence="1">
    <location>
        <begin position="253"/>
        <end position="268"/>
    </location>
</feature>
<dbReference type="OMA" id="NTWVIEQ"/>
<evidence type="ECO:0000313" key="3">
    <source>
        <dbReference type="Proteomes" id="UP000054350"/>
    </source>
</evidence>
<feature type="region of interest" description="Disordered" evidence="1">
    <location>
        <begin position="174"/>
        <end position="197"/>
    </location>
</feature>
<feature type="compositionally biased region" description="Low complexity" evidence="1">
    <location>
        <begin position="174"/>
        <end position="188"/>
    </location>
</feature>
<feature type="compositionally biased region" description="Polar residues" evidence="1">
    <location>
        <begin position="221"/>
        <end position="230"/>
    </location>
</feature>
<dbReference type="AlphaFoldDB" id="A0A0L0TAE9"/>
<gene>
    <name evidence="2" type="ORF">AMAG_15721</name>
</gene>
<reference evidence="2 3" key="1">
    <citation type="submission" date="2009-11" db="EMBL/GenBank/DDBJ databases">
        <title>Annotation of Allomyces macrogynus ATCC 38327.</title>
        <authorList>
            <consortium name="The Broad Institute Genome Sequencing Platform"/>
            <person name="Russ C."/>
            <person name="Cuomo C."/>
            <person name="Burger G."/>
            <person name="Gray M.W."/>
            <person name="Holland P.W.H."/>
            <person name="King N."/>
            <person name="Lang F.B.F."/>
            <person name="Roger A.J."/>
            <person name="Ruiz-Trillo I."/>
            <person name="Young S.K."/>
            <person name="Zeng Q."/>
            <person name="Gargeya S."/>
            <person name="Fitzgerald M."/>
            <person name="Haas B."/>
            <person name="Abouelleil A."/>
            <person name="Alvarado L."/>
            <person name="Arachchi H.M."/>
            <person name="Berlin A."/>
            <person name="Chapman S.B."/>
            <person name="Gearin G."/>
            <person name="Goldberg J."/>
            <person name="Griggs A."/>
            <person name="Gujja S."/>
            <person name="Hansen M."/>
            <person name="Heiman D."/>
            <person name="Howarth C."/>
            <person name="Larimer J."/>
            <person name="Lui A."/>
            <person name="MacDonald P.J.P."/>
            <person name="McCowen C."/>
            <person name="Montmayeur A."/>
            <person name="Murphy C."/>
            <person name="Neiman D."/>
            <person name="Pearson M."/>
            <person name="Priest M."/>
            <person name="Roberts A."/>
            <person name="Saif S."/>
            <person name="Shea T."/>
            <person name="Sisk P."/>
            <person name="Stolte C."/>
            <person name="Sykes S."/>
            <person name="Wortman J."/>
            <person name="Nusbaum C."/>
            <person name="Birren B."/>
        </authorList>
    </citation>
    <scope>NUCLEOTIDE SEQUENCE [LARGE SCALE GENOMIC DNA]</scope>
    <source>
        <strain evidence="2 3">ATCC 38327</strain>
    </source>
</reference>
<proteinExistence type="predicted"/>
<sequence length="640" mass="61726">MRVRLRTYSSLNSSRQRLGPNSSGFPSLLSVGNTTSAAGSTLSMRPSPGSSFSLLAPPGSPNAQSMAHLLAPRHSISGSAAAMPTTTASTALGPPSIHIPTPNHSFPRKADGSTTTLAVPVDGAAPPSTSSPSSPTSTGPRSSPSGTISKGPLVSSLTASTSVLVSINGLNATGGSSASLAPPSASPATGPPPARKYSLTSIAPGLLGLRLPTFLSPIPSSGASAETIRTPSAVGSPMSGSAHGSNHSVNHPGGSGSAGGAGSGGGGGSGNDGLLSAAGTAARRRASFSGAISSLSSPDAAAMAAAVARVAGSTESAAGAGDARIRIIPPELHVSDVLTAPSAGAPPVVMPATPIPMSNASSLKRHGSSIEVGGTGDRNKGPAFTGGPRSAALVLGPHAKTATIDSKLQMARFAFEVREKLKQVLRGPDGGTVGGPDSLNGSSRASLESASMGSAAMVAAAAARVPLVVPEREDDEVGLVQRVPSPYPQHRAVGPRSASPSMPSLARRGVTSPGSSGASGGGGSGGAGVSGASGSVTAATGVSRAESRAVSGDVTTAAASDLAASSAGARQAAGTLSTMAGVTEPVQAEARPAPLAAGRARRPSTVSIVVVDTDAAVAAASLARAAARPDGDEGGGLGTG</sequence>
<feature type="compositionally biased region" description="Low complexity" evidence="1">
    <location>
        <begin position="126"/>
        <end position="153"/>
    </location>
</feature>
<feature type="compositionally biased region" description="Polar residues" evidence="1">
    <location>
        <begin position="7"/>
        <end position="53"/>
    </location>
</feature>
<feature type="region of interest" description="Disordered" evidence="1">
    <location>
        <begin position="86"/>
        <end position="153"/>
    </location>
</feature>
<keyword evidence="3" id="KW-1185">Reference proteome</keyword>
<reference evidence="3" key="2">
    <citation type="submission" date="2009-11" db="EMBL/GenBank/DDBJ databases">
        <title>The Genome Sequence of Allomyces macrogynus strain ATCC 38327.</title>
        <authorList>
            <consortium name="The Broad Institute Genome Sequencing Platform"/>
            <person name="Russ C."/>
            <person name="Cuomo C."/>
            <person name="Shea T."/>
            <person name="Young S.K."/>
            <person name="Zeng Q."/>
            <person name="Koehrsen M."/>
            <person name="Haas B."/>
            <person name="Borodovsky M."/>
            <person name="Guigo R."/>
            <person name="Alvarado L."/>
            <person name="Berlin A."/>
            <person name="Borenstein D."/>
            <person name="Chen Z."/>
            <person name="Engels R."/>
            <person name="Freedman E."/>
            <person name="Gellesch M."/>
            <person name="Goldberg J."/>
            <person name="Griggs A."/>
            <person name="Gujja S."/>
            <person name="Heiman D."/>
            <person name="Hepburn T."/>
            <person name="Howarth C."/>
            <person name="Jen D."/>
            <person name="Larson L."/>
            <person name="Lewis B."/>
            <person name="Mehta T."/>
            <person name="Park D."/>
            <person name="Pearson M."/>
            <person name="Roberts A."/>
            <person name="Saif S."/>
            <person name="Shenoy N."/>
            <person name="Sisk P."/>
            <person name="Stolte C."/>
            <person name="Sykes S."/>
            <person name="Walk T."/>
            <person name="White J."/>
            <person name="Yandava C."/>
            <person name="Burger G."/>
            <person name="Gray M.W."/>
            <person name="Holland P.W.H."/>
            <person name="King N."/>
            <person name="Lang F.B.F."/>
            <person name="Roger A.J."/>
            <person name="Ruiz-Trillo I."/>
            <person name="Lander E."/>
            <person name="Nusbaum C."/>
        </authorList>
    </citation>
    <scope>NUCLEOTIDE SEQUENCE [LARGE SCALE GENOMIC DNA]</scope>
    <source>
        <strain evidence="3">ATCC 38327</strain>
    </source>
</reference>
<evidence type="ECO:0000313" key="2">
    <source>
        <dbReference type="EMBL" id="KNE71504.1"/>
    </source>
</evidence>
<feature type="region of interest" description="Disordered" evidence="1">
    <location>
        <begin position="221"/>
        <end position="268"/>
    </location>
</feature>
<feature type="region of interest" description="Disordered" evidence="1">
    <location>
        <begin position="479"/>
        <end position="576"/>
    </location>
</feature>